<feature type="domain" description="Aminoglycoside phosphotransferase" evidence="1">
    <location>
        <begin position="157"/>
        <end position="343"/>
    </location>
</feature>
<dbReference type="InterPro" id="IPR002575">
    <property type="entry name" value="Aminoglycoside_PTrfase"/>
</dbReference>
<keyword evidence="3" id="KW-1185">Reference proteome</keyword>
<dbReference type="Pfam" id="PF01636">
    <property type="entry name" value="APH"/>
    <property type="match status" value="1"/>
</dbReference>
<evidence type="ECO:0000313" key="3">
    <source>
        <dbReference type="Proteomes" id="UP001598130"/>
    </source>
</evidence>
<organism evidence="2 3">
    <name type="scientific">Phenylobacterium ferrooxidans</name>
    <dbReference type="NCBI Taxonomy" id="2982689"/>
    <lineage>
        <taxon>Bacteria</taxon>
        <taxon>Pseudomonadati</taxon>
        <taxon>Pseudomonadota</taxon>
        <taxon>Alphaproteobacteria</taxon>
        <taxon>Caulobacterales</taxon>
        <taxon>Caulobacteraceae</taxon>
        <taxon>Phenylobacterium</taxon>
    </lineage>
</organism>
<sequence>MSPPPRFARVVLVTPDGAPVGALPALPVPTPWWQDVAPVIAAVREAHGVEVIVLRVLEIAPNPKSVKVTYLAEVSEPVAAAEPWDGELDDQPLRNSYAKLGGPSADLAWANTILAEKGLTPAGPPRQVRTWNLSSLWAIPVQGQTVWLKAIPPFFAHEAPLIEALAGEAVPTLLGHGDGRFLMAELPGADLFEAETDQLFAMVDLLVGIQAKWIGREAELFACGLPDWRGPALTAAITEVFERTAPELSTKNRGALTAFIADLPRRFADLAACGLPDTLVHGDFHPGNLRGDGEHLALMDWGDSGVGHPLLDSSAFLDRVPAEALEAVRAVWLAHWREAVPGSDPARALTLLAPIAAARQAVIYRGFLDNIEPAEHPYHAADPVDWLSRTAALVRAEPRGDSPR</sequence>
<evidence type="ECO:0000259" key="1">
    <source>
        <dbReference type="Pfam" id="PF01636"/>
    </source>
</evidence>
<dbReference type="Gene3D" id="3.90.1200.10">
    <property type="match status" value="1"/>
</dbReference>
<protein>
    <submittedName>
        <fullName evidence="2">Aminoglycoside phosphotransferase family protein</fullName>
    </submittedName>
</protein>
<comment type="caution">
    <text evidence="2">The sequence shown here is derived from an EMBL/GenBank/DDBJ whole genome shotgun (WGS) entry which is preliminary data.</text>
</comment>
<dbReference type="SUPFAM" id="SSF56112">
    <property type="entry name" value="Protein kinase-like (PK-like)"/>
    <property type="match status" value="1"/>
</dbReference>
<dbReference type="Proteomes" id="UP001598130">
    <property type="component" value="Unassembled WGS sequence"/>
</dbReference>
<proteinExistence type="predicted"/>
<reference evidence="2 3" key="1">
    <citation type="submission" date="2022-09" db="EMBL/GenBank/DDBJ databases">
        <title>New species of Phenylobacterium.</title>
        <authorList>
            <person name="Mieszkin S."/>
        </authorList>
    </citation>
    <scope>NUCLEOTIDE SEQUENCE [LARGE SCALE GENOMIC DNA]</scope>
    <source>
        <strain evidence="2 3">HK31-G</strain>
    </source>
</reference>
<dbReference type="EMBL" id="JAOTJD010000001">
    <property type="protein sequence ID" value="MFD3262402.1"/>
    <property type="molecule type" value="Genomic_DNA"/>
</dbReference>
<name>A0ABW6CKC6_9CAUL</name>
<dbReference type="InterPro" id="IPR011009">
    <property type="entry name" value="Kinase-like_dom_sf"/>
</dbReference>
<dbReference type="RefSeq" id="WP_377366603.1">
    <property type="nucleotide sequence ID" value="NZ_JAOTJD010000001.1"/>
</dbReference>
<gene>
    <name evidence="2" type="ORF">OCL97_00305</name>
</gene>
<accession>A0ABW6CKC6</accession>
<evidence type="ECO:0000313" key="2">
    <source>
        <dbReference type="EMBL" id="MFD3262402.1"/>
    </source>
</evidence>